<dbReference type="KEGG" id="plu:plu2038"/>
<protein>
    <submittedName>
        <fullName evidence="1">Photorhabdus luminescens subsp. laumondii TTO1 complete genome segment 7/17</fullName>
    </submittedName>
</protein>
<gene>
    <name evidence="1" type="ordered locus">plu2038</name>
</gene>
<organism evidence="1 2">
    <name type="scientific">Photorhabdus laumondii subsp. laumondii (strain DSM 15139 / CIP 105565 / TT01)</name>
    <name type="common">Photorhabdus luminescens subsp. laumondii</name>
    <dbReference type="NCBI Taxonomy" id="243265"/>
    <lineage>
        <taxon>Bacteria</taxon>
        <taxon>Pseudomonadati</taxon>
        <taxon>Pseudomonadota</taxon>
        <taxon>Gammaproteobacteria</taxon>
        <taxon>Enterobacterales</taxon>
        <taxon>Morganellaceae</taxon>
        <taxon>Photorhabdus</taxon>
    </lineage>
</organism>
<dbReference type="Proteomes" id="UP000002514">
    <property type="component" value="Chromosome"/>
</dbReference>
<proteinExistence type="predicted"/>
<evidence type="ECO:0000313" key="2">
    <source>
        <dbReference type="Proteomes" id="UP000002514"/>
    </source>
</evidence>
<evidence type="ECO:0000313" key="1">
    <source>
        <dbReference type="EMBL" id="CAE14331.1"/>
    </source>
</evidence>
<dbReference type="EMBL" id="BX571865">
    <property type="protein sequence ID" value="CAE14331.1"/>
    <property type="molecule type" value="Genomic_DNA"/>
</dbReference>
<keyword evidence="2" id="KW-1185">Reference proteome</keyword>
<name>Q7N5B7_PHOLL</name>
<dbReference type="STRING" id="243265.plu2038"/>
<sequence length="57" mass="6579">MLSSIIILLPSGEEECFQIVTSLPDSSWMYQYHGSQINNGYYDVKSLAYIKSYYSMN</sequence>
<dbReference type="HOGENOM" id="CLU_2992725_0_0_6"/>
<dbReference type="AlphaFoldDB" id="Q7N5B7"/>
<accession>Q7N5B7</accession>
<reference evidence="2" key="1">
    <citation type="journal article" date="2003" name="Nat. Biotechnol.">
        <title>The genome sequence of the entomopathogenic bacterium Photorhabdus luminescens.</title>
        <authorList>
            <person name="Duchaud E."/>
            <person name="Rusniok C."/>
            <person name="Frangeul L."/>
            <person name="Buchrieser C."/>
            <person name="Givaudan A."/>
            <person name="Taourit S."/>
            <person name="Bocs S."/>
            <person name="Boursaux-Eude C."/>
            <person name="Chandler M."/>
            <person name="Charles J.-F."/>
            <person name="Dassa E."/>
            <person name="Derose R."/>
            <person name="Derzelle S."/>
            <person name="Freyssinet G."/>
            <person name="Gaudriault S."/>
            <person name="Medigue C."/>
            <person name="Lanois A."/>
            <person name="Powell K."/>
            <person name="Siguier P."/>
            <person name="Vincent R."/>
            <person name="Wingate V."/>
            <person name="Zouine M."/>
            <person name="Glaser P."/>
            <person name="Boemare N."/>
            <person name="Danchin A."/>
            <person name="Kunst F."/>
        </authorList>
    </citation>
    <scope>NUCLEOTIDE SEQUENCE [LARGE SCALE GENOMIC DNA]</scope>
    <source>
        <strain evidence="2">DSM 15139 / CIP 105565 / TT01</strain>
    </source>
</reference>